<evidence type="ECO:0000313" key="2">
    <source>
        <dbReference type="EMBL" id="OVF08936.1"/>
    </source>
</evidence>
<dbReference type="EMBL" id="LYUB02000006">
    <property type="protein sequence ID" value="OVF08936.1"/>
    <property type="molecule type" value="Genomic_DNA"/>
</dbReference>
<evidence type="ECO:0000313" key="3">
    <source>
        <dbReference type="Proteomes" id="UP000195602"/>
    </source>
</evidence>
<protein>
    <submittedName>
        <fullName evidence="2">Uncharacterized protein</fullName>
    </submittedName>
</protein>
<feature type="region of interest" description="Disordered" evidence="1">
    <location>
        <begin position="42"/>
        <end position="61"/>
    </location>
</feature>
<comment type="caution">
    <text evidence="2">The sequence shown here is derived from an EMBL/GenBank/DDBJ whole genome shotgun (WGS) entry which is preliminary data.</text>
</comment>
<accession>A0AA91Q0T9</accession>
<reference evidence="2 3" key="1">
    <citation type="submission" date="2017-04" db="EMBL/GenBank/DDBJ databases">
        <title>Draft genome of the yeast Clavispora lusitaniae type strain CBS 6936.</title>
        <authorList>
            <person name="Durrens P."/>
            <person name="Klopp C."/>
            <person name="Biteau N."/>
            <person name="Fitton-Ouhabi V."/>
            <person name="Dementhon K."/>
            <person name="Accoceberry I."/>
            <person name="Sherman D.J."/>
            <person name="Noel T."/>
        </authorList>
    </citation>
    <scope>NUCLEOTIDE SEQUENCE [LARGE SCALE GENOMIC DNA]</scope>
    <source>
        <strain evidence="2 3">CBS 6936</strain>
    </source>
</reference>
<dbReference type="AlphaFoldDB" id="A0AA91Q0T9"/>
<name>A0AA91Q0T9_CLALS</name>
<dbReference type="Proteomes" id="UP000195602">
    <property type="component" value="Unassembled WGS sequence"/>
</dbReference>
<sequence length="522" mass="60427">MIRLCFKQTSWGRRPFSVSFSRSKDDYKKQLKNLGSILSQGKVGDAQDRKSTDLDLESQLPKQPSQSALDITVKENIDELEDCFEKVAFMTKDDIAIQENFDQGGQFGSFPSEHFFDRRELIRSLPDEVDLLETPWEEIERVYKSLEKLDVDRSVHAKYLKKFGIDDNDLITRLRMGNNLRDMCSSGRRGEKYEISKGLERVFKKLYQYNVVGFDRSLVGVPLRGGKNNLKKNASEESPADAFPTELIRDMRPFDTKVPVHKVDVNFLDDDSLKESISPFDAKPLPPEDLLRDVGKPIFLDTIDNYRKVEHPSMEFLTRIEKETISLKDALYLEITRKMIPTGTDVITFNSQKLKTNEYVIASKDHDATTISGPTTSYRFKQFDLVPIYGMLLSTVKHYNNLYKHLFRVILINLDEHVDVLTRIKYTSARESNSFMRKLYARIHKAVSDKLMPLALKSRIQVPKQYNAVLHKHILCGNFSRIYWVRKPGVGLRTERRDFSRNVRRKAQSLNILILNPANLLK</sequence>
<dbReference type="KEGG" id="clus:A9F13_06g00605"/>
<evidence type="ECO:0000256" key="1">
    <source>
        <dbReference type="SAM" id="MobiDB-lite"/>
    </source>
</evidence>
<dbReference type="OMA" id="CFKRIYW"/>
<proteinExistence type="predicted"/>
<organism evidence="2 3">
    <name type="scientific">Clavispora lusitaniae</name>
    <name type="common">Candida lusitaniae</name>
    <dbReference type="NCBI Taxonomy" id="36911"/>
    <lineage>
        <taxon>Eukaryota</taxon>
        <taxon>Fungi</taxon>
        <taxon>Dikarya</taxon>
        <taxon>Ascomycota</taxon>
        <taxon>Saccharomycotina</taxon>
        <taxon>Pichiomycetes</taxon>
        <taxon>Metschnikowiaceae</taxon>
        <taxon>Clavispora</taxon>
    </lineage>
</organism>
<gene>
    <name evidence="2" type="ORF">A9F13_06g00605</name>
</gene>